<feature type="region of interest" description="Disordered" evidence="1">
    <location>
        <begin position="98"/>
        <end position="133"/>
    </location>
</feature>
<comment type="caution">
    <text evidence="2">The sequence shown here is derived from an EMBL/GenBank/DDBJ whole genome shotgun (WGS) entry which is preliminary data.</text>
</comment>
<feature type="compositionally biased region" description="Basic residues" evidence="1">
    <location>
        <begin position="101"/>
        <end position="117"/>
    </location>
</feature>
<dbReference type="EMBL" id="CAUYUJ010017655">
    <property type="protein sequence ID" value="CAK0876664.1"/>
    <property type="molecule type" value="Genomic_DNA"/>
</dbReference>
<name>A0ABN9VUN9_9DINO</name>
<keyword evidence="3" id="KW-1185">Reference proteome</keyword>
<evidence type="ECO:0000313" key="2">
    <source>
        <dbReference type="EMBL" id="CAK0876664.1"/>
    </source>
</evidence>
<sequence>MQATGLAEHGENHGAVEVVADVVVQLPLLFQVVDGADMTLPSAVVPWVLPTNDMTCVGFTSSSSLATPAASSARERALRCATPLASWLRADHLPYPAVAAKHQHARPRRRGRGRRPLKPPPLGSASPSEPGPQ</sequence>
<dbReference type="Proteomes" id="UP001189429">
    <property type="component" value="Unassembled WGS sequence"/>
</dbReference>
<evidence type="ECO:0000313" key="3">
    <source>
        <dbReference type="Proteomes" id="UP001189429"/>
    </source>
</evidence>
<protein>
    <submittedName>
        <fullName evidence="2">Uncharacterized protein</fullName>
    </submittedName>
</protein>
<evidence type="ECO:0000256" key="1">
    <source>
        <dbReference type="SAM" id="MobiDB-lite"/>
    </source>
</evidence>
<reference evidence="2" key="1">
    <citation type="submission" date="2023-10" db="EMBL/GenBank/DDBJ databases">
        <authorList>
            <person name="Chen Y."/>
            <person name="Shah S."/>
            <person name="Dougan E. K."/>
            <person name="Thang M."/>
            <person name="Chan C."/>
        </authorList>
    </citation>
    <scope>NUCLEOTIDE SEQUENCE [LARGE SCALE GENOMIC DNA]</scope>
</reference>
<proteinExistence type="predicted"/>
<accession>A0ABN9VUN9</accession>
<organism evidence="2 3">
    <name type="scientific">Prorocentrum cordatum</name>
    <dbReference type="NCBI Taxonomy" id="2364126"/>
    <lineage>
        <taxon>Eukaryota</taxon>
        <taxon>Sar</taxon>
        <taxon>Alveolata</taxon>
        <taxon>Dinophyceae</taxon>
        <taxon>Prorocentrales</taxon>
        <taxon>Prorocentraceae</taxon>
        <taxon>Prorocentrum</taxon>
    </lineage>
</organism>
<gene>
    <name evidence="2" type="ORF">PCOR1329_LOCUS60964</name>
</gene>